<organism evidence="1">
    <name type="scientific">Eutreptiella gymnastica</name>
    <dbReference type="NCBI Taxonomy" id="73025"/>
    <lineage>
        <taxon>Eukaryota</taxon>
        <taxon>Discoba</taxon>
        <taxon>Euglenozoa</taxon>
        <taxon>Euglenida</taxon>
        <taxon>Spirocuta</taxon>
        <taxon>Euglenophyceae</taxon>
        <taxon>Eutreptiales</taxon>
        <taxon>Eutreptiaceae</taxon>
        <taxon>Eutreptiella</taxon>
    </lineage>
</organism>
<dbReference type="EMBL" id="HBJA01134233">
    <property type="protein sequence ID" value="CAE0834832.1"/>
    <property type="molecule type" value="Transcribed_RNA"/>
</dbReference>
<evidence type="ECO:0000313" key="1">
    <source>
        <dbReference type="EMBL" id="CAE0834832.1"/>
    </source>
</evidence>
<proteinExistence type="predicted"/>
<accession>A0A7S4GEV7</accession>
<name>A0A7S4GEV7_9EUGL</name>
<reference evidence="1" key="1">
    <citation type="submission" date="2021-01" db="EMBL/GenBank/DDBJ databases">
        <authorList>
            <person name="Corre E."/>
            <person name="Pelletier E."/>
            <person name="Niang G."/>
            <person name="Scheremetjew M."/>
            <person name="Finn R."/>
            <person name="Kale V."/>
            <person name="Holt S."/>
            <person name="Cochrane G."/>
            <person name="Meng A."/>
            <person name="Brown T."/>
            <person name="Cohen L."/>
        </authorList>
    </citation>
    <scope>NUCLEOTIDE SEQUENCE</scope>
    <source>
        <strain evidence="1">CCMP1594</strain>
    </source>
</reference>
<sequence>MCVVFNFAVQWAQFSPQPVHSDAHWQFPPQHSSHKVQIPFGKICRKPATPLVAVVPLGAYVAACAAKFSFLTTAWPTDPSAVPWALPPPAHTGPTPAWHIPHTPAAKLAPVSHATAVGWSCH</sequence>
<protein>
    <submittedName>
        <fullName evidence="1">Uncharacterized protein</fullName>
    </submittedName>
</protein>
<dbReference type="AlphaFoldDB" id="A0A7S4GEV7"/>
<gene>
    <name evidence="1" type="ORF">EGYM00163_LOCUS46136</name>
</gene>